<organism evidence="2 3">
    <name type="scientific">Streptomyces canus</name>
    <dbReference type="NCBI Taxonomy" id="58343"/>
    <lineage>
        <taxon>Bacteria</taxon>
        <taxon>Bacillati</taxon>
        <taxon>Actinomycetota</taxon>
        <taxon>Actinomycetes</taxon>
        <taxon>Kitasatosporales</taxon>
        <taxon>Streptomycetaceae</taxon>
        <taxon>Streptomyces</taxon>
        <taxon>Streptomyces aurantiacus group</taxon>
    </lineage>
</organism>
<accession>A0AAW8FWS0</accession>
<protein>
    <recommendedName>
        <fullName evidence="4">Holin</fullName>
    </recommendedName>
</protein>
<dbReference type="EMBL" id="JAUSZV010000007">
    <property type="protein sequence ID" value="MDQ0913740.1"/>
    <property type="molecule type" value="Genomic_DNA"/>
</dbReference>
<feature type="transmembrane region" description="Helical" evidence="1">
    <location>
        <begin position="72"/>
        <end position="92"/>
    </location>
</feature>
<dbReference type="Proteomes" id="UP001234216">
    <property type="component" value="Unassembled WGS sequence"/>
</dbReference>
<sequence length="111" mass="11775">MFWRFVLGTGWVLQPVLPPAAGCVVTPGVSRGFGFRRGLDAVRRFLQTISALHVVGAVVAVSGLVWLWDTGFWAEVAANVVAAGIVAGLAALRKDIGSGLRRLRPHQGDAL</sequence>
<keyword evidence="1" id="KW-1133">Transmembrane helix</keyword>
<evidence type="ECO:0000313" key="3">
    <source>
        <dbReference type="Proteomes" id="UP001234216"/>
    </source>
</evidence>
<name>A0AAW8FWS0_9ACTN</name>
<dbReference type="RefSeq" id="WP_306987159.1">
    <property type="nucleotide sequence ID" value="NZ_JAUSZV010000007.1"/>
</dbReference>
<gene>
    <name evidence="2" type="ORF">QFZ22_009812</name>
</gene>
<reference evidence="2" key="1">
    <citation type="submission" date="2023-07" db="EMBL/GenBank/DDBJ databases">
        <title>Comparative genomics of wheat-associated soil bacteria to identify genetic determinants of phenazine resistance.</title>
        <authorList>
            <person name="Mouncey N."/>
        </authorList>
    </citation>
    <scope>NUCLEOTIDE SEQUENCE</scope>
    <source>
        <strain evidence="2">V4I22</strain>
    </source>
</reference>
<comment type="caution">
    <text evidence="2">The sequence shown here is derived from an EMBL/GenBank/DDBJ whole genome shotgun (WGS) entry which is preliminary data.</text>
</comment>
<keyword evidence="1" id="KW-0472">Membrane</keyword>
<evidence type="ECO:0008006" key="4">
    <source>
        <dbReference type="Google" id="ProtNLM"/>
    </source>
</evidence>
<keyword evidence="1" id="KW-0812">Transmembrane</keyword>
<evidence type="ECO:0000256" key="1">
    <source>
        <dbReference type="SAM" id="Phobius"/>
    </source>
</evidence>
<feature type="transmembrane region" description="Helical" evidence="1">
    <location>
        <begin position="45"/>
        <end position="66"/>
    </location>
</feature>
<evidence type="ECO:0000313" key="2">
    <source>
        <dbReference type="EMBL" id="MDQ0913740.1"/>
    </source>
</evidence>
<proteinExistence type="predicted"/>
<dbReference type="AlphaFoldDB" id="A0AAW8FWS0"/>